<accession>A0ABQ0BFB5</accession>
<evidence type="ECO:0000313" key="3">
    <source>
        <dbReference type="Proteomes" id="UP001600943"/>
    </source>
</evidence>
<dbReference type="Proteomes" id="UP001600943">
    <property type="component" value="Unassembled WGS sequence"/>
</dbReference>
<dbReference type="RefSeq" id="WP_278277954.1">
    <property type="nucleotide sequence ID" value="NZ_BAABYW010000001.1"/>
</dbReference>
<sequence>MTLTQQIITIAMVVLGTMLTRFLPFLLFPAGKPTPKYIQYLGRVLPASVFGLLVIYCLKNVSVFTGSHGIPELLAILLVVVLHLWKRQMLLSIAGGTVFYMILVQTVF</sequence>
<dbReference type="InterPro" id="IPR008407">
    <property type="entry name" value="Brnchd-chn_aa_trnsp_AzlD"/>
</dbReference>
<feature type="transmembrane region" description="Helical" evidence="1">
    <location>
        <begin position="6"/>
        <end position="28"/>
    </location>
</feature>
<keyword evidence="3" id="KW-1185">Reference proteome</keyword>
<evidence type="ECO:0000313" key="2">
    <source>
        <dbReference type="EMBL" id="GAA6410142.1"/>
    </source>
</evidence>
<protein>
    <submittedName>
        <fullName evidence="2">Branched-chain amino acid transporter AzlD</fullName>
    </submittedName>
</protein>
<feature type="transmembrane region" description="Helical" evidence="1">
    <location>
        <begin position="40"/>
        <end position="58"/>
    </location>
</feature>
<feature type="transmembrane region" description="Helical" evidence="1">
    <location>
        <begin position="64"/>
        <end position="82"/>
    </location>
</feature>
<keyword evidence="1" id="KW-0472">Membrane</keyword>
<dbReference type="Pfam" id="PF05437">
    <property type="entry name" value="AzlD"/>
    <property type="match status" value="1"/>
</dbReference>
<feature type="transmembrane region" description="Helical" evidence="1">
    <location>
        <begin position="89"/>
        <end position="107"/>
    </location>
</feature>
<evidence type="ECO:0000256" key="1">
    <source>
        <dbReference type="SAM" id="Phobius"/>
    </source>
</evidence>
<dbReference type="EMBL" id="BAABYW010000001">
    <property type="protein sequence ID" value="GAA6410142.1"/>
    <property type="molecule type" value="Genomic_DNA"/>
</dbReference>
<keyword evidence="1" id="KW-0812">Transmembrane</keyword>
<dbReference type="PIRSF" id="PIRSF003203">
    <property type="entry name" value="AzlD"/>
    <property type="match status" value="1"/>
</dbReference>
<comment type="caution">
    <text evidence="2">The sequence shown here is derived from an EMBL/GenBank/DDBJ whole genome shotgun (WGS) entry which is preliminary data.</text>
</comment>
<keyword evidence="1" id="KW-1133">Transmembrane helix</keyword>
<gene>
    <name evidence="2" type="primary">azlD</name>
    <name evidence="2" type="ORF">K040078D81_42590</name>
</gene>
<proteinExistence type="predicted"/>
<organism evidence="2 3">
    <name type="scientific">Blautia hominis</name>
    <dbReference type="NCBI Taxonomy" id="2025493"/>
    <lineage>
        <taxon>Bacteria</taxon>
        <taxon>Bacillati</taxon>
        <taxon>Bacillota</taxon>
        <taxon>Clostridia</taxon>
        <taxon>Lachnospirales</taxon>
        <taxon>Lachnospiraceae</taxon>
        <taxon>Blautia</taxon>
    </lineage>
</organism>
<reference evidence="2 3" key="1">
    <citation type="submission" date="2024-04" db="EMBL/GenBank/DDBJ databases">
        <title>Defined microbial consortia suppress multidrug-resistant proinflammatory Enterobacteriaceae via ecological control.</title>
        <authorList>
            <person name="Furuichi M."/>
            <person name="Kawaguchi T."/>
            <person name="Pust M."/>
            <person name="Yasuma K."/>
            <person name="Plichta D."/>
            <person name="Hasegawa N."/>
            <person name="Ohya T."/>
            <person name="Bhattarai S."/>
            <person name="Sasajima S."/>
            <person name="Aoto Y."/>
            <person name="Tuganbaev T."/>
            <person name="Yaginuma M."/>
            <person name="Ueda M."/>
            <person name="Okahashi N."/>
            <person name="Amafuji K."/>
            <person name="Kiridooshi Y."/>
            <person name="Sugita K."/>
            <person name="Strazar M."/>
            <person name="Skelly A."/>
            <person name="Suda W."/>
            <person name="Hattori M."/>
            <person name="Nakamoto N."/>
            <person name="Caballero S."/>
            <person name="Norman J."/>
            <person name="Olle B."/>
            <person name="Tanoue T."/>
            <person name="Arita M."/>
            <person name="Bucci V."/>
            <person name="Atarashi K."/>
            <person name="Xavier R."/>
            <person name="Honda K."/>
        </authorList>
    </citation>
    <scope>NUCLEOTIDE SEQUENCE [LARGE SCALE GENOMIC DNA]</scope>
    <source>
        <strain evidence="3">k04-0078-D8-1</strain>
    </source>
</reference>
<name>A0ABQ0BFB5_9FIRM</name>